<gene>
    <name evidence="1" type="ORF">E1163_04405</name>
</gene>
<accession>A0ABW9RJD5</accession>
<dbReference type="InterPro" id="IPR025358">
    <property type="entry name" value="DUF4262"/>
</dbReference>
<evidence type="ECO:0000313" key="2">
    <source>
        <dbReference type="Proteomes" id="UP000798808"/>
    </source>
</evidence>
<dbReference type="Proteomes" id="UP000798808">
    <property type="component" value="Unassembled WGS sequence"/>
</dbReference>
<sequence>MTSEEKIVSDIKSYGWHIISVFEGSESYQFSYTIGLYRTYNVPELVISGLPREISCSILSHIVEDIKSGKRVGANMKSADYIEGYSCYFGLVDKPKYAEYFGKALWYYNGDNFPMLQCVWPNSDNLFPWETKMVFNQDILFNN</sequence>
<proteinExistence type="predicted"/>
<dbReference type="Pfam" id="PF14081">
    <property type="entry name" value="DUF4262"/>
    <property type="match status" value="1"/>
</dbReference>
<reference evidence="1 2" key="1">
    <citation type="submission" date="2019-02" db="EMBL/GenBank/DDBJ databases">
        <authorList>
            <person name="Goldberg S.R."/>
            <person name="Haltli B.A."/>
            <person name="Correa H."/>
            <person name="Russell K.G."/>
        </authorList>
    </citation>
    <scope>NUCLEOTIDE SEQUENCE [LARGE SCALE GENOMIC DNA]</scope>
    <source>
        <strain evidence="1 2">JCM 16186</strain>
    </source>
</reference>
<organism evidence="1 2">
    <name type="scientific">Fulvivirga kasyanovii</name>
    <dbReference type="NCBI Taxonomy" id="396812"/>
    <lineage>
        <taxon>Bacteria</taxon>
        <taxon>Pseudomonadati</taxon>
        <taxon>Bacteroidota</taxon>
        <taxon>Cytophagia</taxon>
        <taxon>Cytophagales</taxon>
        <taxon>Fulvivirgaceae</taxon>
        <taxon>Fulvivirga</taxon>
    </lineage>
</organism>
<keyword evidence="2" id="KW-1185">Reference proteome</keyword>
<protein>
    <submittedName>
        <fullName evidence="1">DUF4262 domain-containing protein</fullName>
    </submittedName>
</protein>
<evidence type="ECO:0000313" key="1">
    <source>
        <dbReference type="EMBL" id="MTI24182.1"/>
    </source>
</evidence>
<name>A0ABW9RJD5_9BACT</name>
<dbReference type="RefSeq" id="WP_155169921.1">
    <property type="nucleotide sequence ID" value="NZ_BAAAFL010000029.1"/>
</dbReference>
<dbReference type="EMBL" id="SMLW01000378">
    <property type="protein sequence ID" value="MTI24182.1"/>
    <property type="molecule type" value="Genomic_DNA"/>
</dbReference>
<comment type="caution">
    <text evidence="1">The sequence shown here is derived from an EMBL/GenBank/DDBJ whole genome shotgun (WGS) entry which is preliminary data.</text>
</comment>